<dbReference type="OrthoDB" id="688025at2759"/>
<keyword evidence="2" id="KW-1185">Reference proteome</keyword>
<organism evidence="1 2">
    <name type="scientific">Genlisea aurea</name>
    <dbReference type="NCBI Taxonomy" id="192259"/>
    <lineage>
        <taxon>Eukaryota</taxon>
        <taxon>Viridiplantae</taxon>
        <taxon>Streptophyta</taxon>
        <taxon>Embryophyta</taxon>
        <taxon>Tracheophyta</taxon>
        <taxon>Spermatophyta</taxon>
        <taxon>Magnoliopsida</taxon>
        <taxon>eudicotyledons</taxon>
        <taxon>Gunneridae</taxon>
        <taxon>Pentapetalae</taxon>
        <taxon>asterids</taxon>
        <taxon>lamiids</taxon>
        <taxon>Lamiales</taxon>
        <taxon>Lentibulariaceae</taxon>
        <taxon>Genlisea</taxon>
    </lineage>
</organism>
<dbReference type="Proteomes" id="UP000015453">
    <property type="component" value="Unassembled WGS sequence"/>
</dbReference>
<protein>
    <submittedName>
        <fullName evidence="1">Uncharacterized protein</fullName>
    </submittedName>
</protein>
<gene>
    <name evidence="1" type="ORF">M569_07501</name>
</gene>
<dbReference type="EMBL" id="AUSU01003199">
    <property type="protein sequence ID" value="EPS67277.1"/>
    <property type="molecule type" value="Genomic_DNA"/>
</dbReference>
<evidence type="ECO:0000313" key="2">
    <source>
        <dbReference type="Proteomes" id="UP000015453"/>
    </source>
</evidence>
<accession>S8E4M6</accession>
<reference evidence="1 2" key="1">
    <citation type="journal article" date="2013" name="BMC Genomics">
        <title>The miniature genome of a carnivorous plant Genlisea aurea contains a low number of genes and short non-coding sequences.</title>
        <authorList>
            <person name="Leushkin E.V."/>
            <person name="Sutormin R.A."/>
            <person name="Nabieva E.R."/>
            <person name="Penin A.A."/>
            <person name="Kondrashov A.S."/>
            <person name="Logacheva M.D."/>
        </authorList>
    </citation>
    <scope>NUCLEOTIDE SEQUENCE [LARGE SCALE GENOMIC DNA]</scope>
</reference>
<feature type="non-terminal residue" evidence="1">
    <location>
        <position position="80"/>
    </location>
</feature>
<dbReference type="AlphaFoldDB" id="S8E4M6"/>
<proteinExistence type="predicted"/>
<dbReference type="PANTHER" id="PTHR35486">
    <property type="entry name" value="EXPRESSED PROTEIN"/>
    <property type="match status" value="1"/>
</dbReference>
<dbReference type="PANTHER" id="PTHR35486:SF1">
    <property type="entry name" value="OS02G0689500 PROTEIN"/>
    <property type="match status" value="1"/>
</dbReference>
<comment type="caution">
    <text evidence="1">The sequence shown here is derived from an EMBL/GenBank/DDBJ whole genome shotgun (WGS) entry which is preliminary data.</text>
</comment>
<name>S8E4M6_9LAMI</name>
<evidence type="ECO:0000313" key="1">
    <source>
        <dbReference type="EMBL" id="EPS67277.1"/>
    </source>
</evidence>
<sequence>MRCKKHLGDFSSGVGVCASCLRERLFAVVAAQTERQGGVELRQDWGARKETLPSFPRSVSPYVNRRSHQANQRFFSTPQV</sequence>